<dbReference type="Proteomes" id="UP001310022">
    <property type="component" value="Unassembled WGS sequence"/>
</dbReference>
<dbReference type="RefSeq" id="WP_338235846.1">
    <property type="nucleotide sequence ID" value="NZ_BQKE01000001.1"/>
</dbReference>
<gene>
    <name evidence="1" type="ORF">PEDI_04990</name>
</gene>
<dbReference type="PROSITE" id="PS51257">
    <property type="entry name" value="PROKAR_LIPOPROTEIN"/>
    <property type="match status" value="1"/>
</dbReference>
<dbReference type="AlphaFoldDB" id="A0AAN4VV34"/>
<evidence type="ECO:0000313" key="1">
    <source>
        <dbReference type="EMBL" id="GJM59947.1"/>
    </source>
</evidence>
<protein>
    <submittedName>
        <fullName evidence="1">Uncharacterized protein</fullName>
    </submittedName>
</protein>
<sequence>MKNKRLSLFQLFFHLLFIALFMFSIAACRDNQECFDENNAFVVGTFLVTEAGRETAVGASVDSLFAITESEEGRRKIYYNEFSETTGELLPFDMGVPFRLELSPLTTKTTYYLFQKGYGTQLDFTYKTTPQFLSENCGVSFIYNNLEMIQDEQSQQVLPNGQTVNDELKNNQTNILFTLECEQVKDNNDFIKVELLGSDGNPGVEFDSIYTFRPLFNDTLVIAGTGARVSLDLPVVIPAEDQEAFQQTYYFKRGAADFAEPDSIVIQVNAQRYFAANGCGPGVTFTELDVTEQSKITIISDITIGNENKNLRGSEFNFNIQFNTNITEQ</sequence>
<organism evidence="1 2">
    <name type="scientific">Persicobacter diffluens</name>
    <dbReference type="NCBI Taxonomy" id="981"/>
    <lineage>
        <taxon>Bacteria</taxon>
        <taxon>Pseudomonadati</taxon>
        <taxon>Bacteroidota</taxon>
        <taxon>Cytophagia</taxon>
        <taxon>Cytophagales</taxon>
        <taxon>Persicobacteraceae</taxon>
        <taxon>Persicobacter</taxon>
    </lineage>
</organism>
<proteinExistence type="predicted"/>
<name>A0AAN4VV34_9BACT</name>
<keyword evidence="2" id="KW-1185">Reference proteome</keyword>
<evidence type="ECO:0000313" key="2">
    <source>
        <dbReference type="Proteomes" id="UP001310022"/>
    </source>
</evidence>
<accession>A0AAN4VV34</accession>
<dbReference type="EMBL" id="BQKE01000001">
    <property type="protein sequence ID" value="GJM59947.1"/>
    <property type="molecule type" value="Genomic_DNA"/>
</dbReference>
<reference evidence="1 2" key="1">
    <citation type="submission" date="2021-12" db="EMBL/GenBank/DDBJ databases">
        <title>Genome sequencing of bacteria with rrn-lacking chromosome and rrn-plasmid.</title>
        <authorList>
            <person name="Anda M."/>
            <person name="Iwasaki W."/>
        </authorList>
    </citation>
    <scope>NUCLEOTIDE SEQUENCE [LARGE SCALE GENOMIC DNA]</scope>
    <source>
        <strain evidence="1 2">NBRC 15940</strain>
    </source>
</reference>
<comment type="caution">
    <text evidence="1">The sequence shown here is derived from an EMBL/GenBank/DDBJ whole genome shotgun (WGS) entry which is preliminary data.</text>
</comment>